<gene>
    <name evidence="1" type="ORF">ACD_71C00192G0005</name>
</gene>
<comment type="caution">
    <text evidence="1">The sequence shown here is derived from an EMBL/GenBank/DDBJ whole genome shotgun (WGS) entry which is preliminary data.</text>
</comment>
<dbReference type="EMBL" id="AMFJ01028923">
    <property type="protein sequence ID" value="EKD44263.1"/>
    <property type="molecule type" value="Genomic_DNA"/>
</dbReference>
<dbReference type="AlphaFoldDB" id="K1ZIK6"/>
<evidence type="ECO:0000313" key="1">
    <source>
        <dbReference type="EMBL" id="EKD44263.1"/>
    </source>
</evidence>
<protein>
    <submittedName>
        <fullName evidence="1">Uncharacterized protein</fullName>
    </submittedName>
</protein>
<reference evidence="1" key="1">
    <citation type="journal article" date="2012" name="Science">
        <title>Fermentation, hydrogen, and sulfur metabolism in multiple uncultivated bacterial phyla.</title>
        <authorList>
            <person name="Wrighton K.C."/>
            <person name="Thomas B.C."/>
            <person name="Sharon I."/>
            <person name="Miller C.S."/>
            <person name="Castelle C.J."/>
            <person name="VerBerkmoes N.C."/>
            <person name="Wilkins M.J."/>
            <person name="Hettich R.L."/>
            <person name="Lipton M.S."/>
            <person name="Williams K.H."/>
            <person name="Long P.E."/>
            <person name="Banfield J.F."/>
        </authorList>
    </citation>
    <scope>NUCLEOTIDE SEQUENCE [LARGE SCALE GENOMIC DNA]</scope>
</reference>
<accession>K1ZIK6</accession>
<proteinExistence type="predicted"/>
<organism evidence="1">
    <name type="scientific">uncultured bacterium</name>
    <name type="common">gcode 4</name>
    <dbReference type="NCBI Taxonomy" id="1234023"/>
    <lineage>
        <taxon>Bacteria</taxon>
        <taxon>environmental samples</taxon>
    </lineage>
</organism>
<sequence length="245" mass="28021">MTEDLHEIILDYQNMPEIDQSTIDKTIYEISEILEEAASSTHEKVGQIIFLNIFEQDFQAAEEINNPKSTNSKAKLFLILENQITEQSKDKNLPKKTWLYNSVNLMLDKKHIENTPVKELYSNMNVSKRIELLRVKNIQDKIDLINKYSNKNSSVRDLRAEIGKETTTKSNGLLTYIKDPTKITNVDDIKLVGGKKKEVAIQLGKDAVESLTKEIQLKQKGLDNLSKLISRLEEYNPAPGRKKTS</sequence>
<name>K1ZIK6_9BACT</name>